<dbReference type="InterPro" id="IPR050109">
    <property type="entry name" value="HTH-type_TetR-like_transc_reg"/>
</dbReference>
<dbReference type="Pfam" id="PF02909">
    <property type="entry name" value="TetR_C_1"/>
    <property type="match status" value="1"/>
</dbReference>
<feature type="DNA-binding region" description="H-T-H motif" evidence="4">
    <location>
        <begin position="39"/>
        <end position="58"/>
    </location>
</feature>
<accession>A0A2M9D0L0</accession>
<dbReference type="SUPFAM" id="SSF46689">
    <property type="entry name" value="Homeodomain-like"/>
    <property type="match status" value="1"/>
</dbReference>
<dbReference type="EMBL" id="PGFE01000001">
    <property type="protein sequence ID" value="PJJ77538.1"/>
    <property type="molecule type" value="Genomic_DNA"/>
</dbReference>
<dbReference type="PANTHER" id="PTHR30055">
    <property type="entry name" value="HTH-TYPE TRANSCRIPTIONAL REGULATOR RUTR"/>
    <property type="match status" value="1"/>
</dbReference>
<evidence type="ECO:0000256" key="1">
    <source>
        <dbReference type="ARBA" id="ARBA00023015"/>
    </source>
</evidence>
<dbReference type="Pfam" id="PF00440">
    <property type="entry name" value="TetR_N"/>
    <property type="match status" value="1"/>
</dbReference>
<keyword evidence="7" id="KW-1185">Reference proteome</keyword>
<dbReference type="InterPro" id="IPR001647">
    <property type="entry name" value="HTH_TetR"/>
</dbReference>
<gene>
    <name evidence="6" type="ORF">CLV28_0759</name>
</gene>
<evidence type="ECO:0000256" key="2">
    <source>
        <dbReference type="ARBA" id="ARBA00023125"/>
    </source>
</evidence>
<dbReference type="SUPFAM" id="SSF48498">
    <property type="entry name" value="Tetracyclin repressor-like, C-terminal domain"/>
    <property type="match status" value="1"/>
</dbReference>
<dbReference type="AlphaFoldDB" id="A0A2M9D0L0"/>
<dbReference type="Gene3D" id="1.10.357.10">
    <property type="entry name" value="Tetracycline Repressor, domain 2"/>
    <property type="match status" value="1"/>
</dbReference>
<name>A0A2M9D0L0_9CELL</name>
<evidence type="ECO:0000313" key="7">
    <source>
        <dbReference type="Proteomes" id="UP000231693"/>
    </source>
</evidence>
<keyword evidence="3" id="KW-0804">Transcription</keyword>
<evidence type="ECO:0000259" key="5">
    <source>
        <dbReference type="PROSITE" id="PS50977"/>
    </source>
</evidence>
<evidence type="ECO:0000313" key="6">
    <source>
        <dbReference type="EMBL" id="PJJ77538.1"/>
    </source>
</evidence>
<dbReference type="GO" id="GO:0003700">
    <property type="term" value="F:DNA-binding transcription factor activity"/>
    <property type="evidence" value="ECO:0007669"/>
    <property type="project" value="TreeGrafter"/>
</dbReference>
<dbReference type="PROSITE" id="PS50977">
    <property type="entry name" value="HTH_TETR_2"/>
    <property type="match status" value="1"/>
</dbReference>
<proteinExistence type="predicted"/>
<dbReference type="InterPro" id="IPR036271">
    <property type="entry name" value="Tet_transcr_reg_TetR-rel_C_sf"/>
</dbReference>
<keyword evidence="2 4" id="KW-0238">DNA-binding</keyword>
<sequence>MLWGVGDRATRGPRPSRTAAEVADAALALADAHGLDGLSMRRLAQSLGLGTMSVYTYVQNKDDLVDLVVDRAYAAMYRASHEVPGATWQERLRAVGHENWTLLTEHPWLLDVDLARPVLGPGETRKYDLELGALDGTGLDDVTVDATVTLVVSTAASAARRYREAERLRSDAEQPDDAWWTENEDVLVAIGELSPYERAARVGAAVGEAQAAAWSATTDLEFGIDRVVAGVAAMVDARADVQARASRTS</sequence>
<comment type="caution">
    <text evidence="6">The sequence shown here is derived from an EMBL/GenBank/DDBJ whole genome shotgun (WGS) entry which is preliminary data.</text>
</comment>
<dbReference type="PANTHER" id="PTHR30055:SF151">
    <property type="entry name" value="TRANSCRIPTIONAL REGULATORY PROTEIN"/>
    <property type="match status" value="1"/>
</dbReference>
<feature type="domain" description="HTH tetR-type" evidence="5">
    <location>
        <begin position="16"/>
        <end position="76"/>
    </location>
</feature>
<dbReference type="Proteomes" id="UP000231693">
    <property type="component" value="Unassembled WGS sequence"/>
</dbReference>
<dbReference type="InterPro" id="IPR009057">
    <property type="entry name" value="Homeodomain-like_sf"/>
</dbReference>
<evidence type="ECO:0000256" key="3">
    <source>
        <dbReference type="ARBA" id="ARBA00023163"/>
    </source>
</evidence>
<dbReference type="GO" id="GO:0000976">
    <property type="term" value="F:transcription cis-regulatory region binding"/>
    <property type="evidence" value="ECO:0007669"/>
    <property type="project" value="TreeGrafter"/>
</dbReference>
<dbReference type="GO" id="GO:0045892">
    <property type="term" value="P:negative regulation of DNA-templated transcription"/>
    <property type="evidence" value="ECO:0007669"/>
    <property type="project" value="InterPro"/>
</dbReference>
<organism evidence="6 7">
    <name type="scientific">Sediminihabitans luteus</name>
    <dbReference type="NCBI Taxonomy" id="1138585"/>
    <lineage>
        <taxon>Bacteria</taxon>
        <taxon>Bacillati</taxon>
        <taxon>Actinomycetota</taxon>
        <taxon>Actinomycetes</taxon>
        <taxon>Micrococcales</taxon>
        <taxon>Cellulomonadaceae</taxon>
        <taxon>Sediminihabitans</taxon>
    </lineage>
</organism>
<dbReference type="InterPro" id="IPR004111">
    <property type="entry name" value="Repressor_TetR_C"/>
</dbReference>
<keyword evidence="1" id="KW-0805">Transcription regulation</keyword>
<reference evidence="6 7" key="1">
    <citation type="submission" date="2017-11" db="EMBL/GenBank/DDBJ databases">
        <title>Genomic Encyclopedia of Archaeal and Bacterial Type Strains, Phase II (KMG-II): From Individual Species to Whole Genera.</title>
        <authorList>
            <person name="Goeker M."/>
        </authorList>
    </citation>
    <scope>NUCLEOTIDE SEQUENCE [LARGE SCALE GENOMIC DNA]</scope>
    <source>
        <strain evidence="6 7">DSM 25478</strain>
    </source>
</reference>
<evidence type="ECO:0000256" key="4">
    <source>
        <dbReference type="PROSITE-ProRule" id="PRU00335"/>
    </source>
</evidence>
<protein>
    <submittedName>
        <fullName evidence="6">TetR family transcriptional regulator</fullName>
    </submittedName>
</protein>
<dbReference type="Gene3D" id="1.10.10.60">
    <property type="entry name" value="Homeodomain-like"/>
    <property type="match status" value="1"/>
</dbReference>